<dbReference type="AlphaFoldDB" id="A0AAF0C336"/>
<protein>
    <submittedName>
        <fullName evidence="2">Uncharacterized protein</fullName>
    </submittedName>
</protein>
<name>A0AAF0C336_9GAMM</name>
<evidence type="ECO:0000256" key="1">
    <source>
        <dbReference type="SAM" id="Phobius"/>
    </source>
</evidence>
<keyword evidence="1" id="KW-0472">Membrane</keyword>
<dbReference type="RefSeq" id="WP_160298366.1">
    <property type="nucleotide sequence ID" value="NZ_CP059735.1"/>
</dbReference>
<evidence type="ECO:0000313" key="3">
    <source>
        <dbReference type="Proteomes" id="UP000032568"/>
    </source>
</evidence>
<dbReference type="EMBL" id="CP059735">
    <property type="protein sequence ID" value="WDD99187.1"/>
    <property type="molecule type" value="Genomic_DNA"/>
</dbReference>
<dbReference type="KEGG" id="tact:SG35_000410"/>
<feature type="transmembrane region" description="Helical" evidence="1">
    <location>
        <begin position="20"/>
        <end position="39"/>
    </location>
</feature>
<organism evidence="2 3">
    <name type="scientific">Thalassomonas actiniarum</name>
    <dbReference type="NCBI Taxonomy" id="485447"/>
    <lineage>
        <taxon>Bacteria</taxon>
        <taxon>Pseudomonadati</taxon>
        <taxon>Pseudomonadota</taxon>
        <taxon>Gammaproteobacteria</taxon>
        <taxon>Alteromonadales</taxon>
        <taxon>Colwelliaceae</taxon>
        <taxon>Thalassomonas</taxon>
    </lineage>
</organism>
<keyword evidence="1" id="KW-1133">Transmembrane helix</keyword>
<sequence length="48" mass="5090">MRELKVSEANDVNGGLLPAYAAVVALEYAAGGATLGVMVHKAYKYFTE</sequence>
<reference evidence="2 3" key="2">
    <citation type="journal article" date="2022" name="Mar. Drugs">
        <title>Bioassay-Guided Fractionation Leads to the Detection of Cholic Acid Generated by the Rare Thalassomonas sp.</title>
        <authorList>
            <person name="Pheiffer F."/>
            <person name="Schneider Y.K."/>
            <person name="Hansen E.H."/>
            <person name="Andersen J.H."/>
            <person name="Isaksson J."/>
            <person name="Busche T."/>
            <person name="R C."/>
            <person name="Kalinowski J."/>
            <person name="Zyl L.V."/>
            <person name="Trindade M."/>
        </authorList>
    </citation>
    <scope>NUCLEOTIDE SEQUENCE [LARGE SCALE GENOMIC DNA]</scope>
    <source>
        <strain evidence="2 3">A5K-106</strain>
    </source>
</reference>
<gene>
    <name evidence="2" type="ORF">SG35_000410</name>
</gene>
<reference evidence="2 3" key="1">
    <citation type="journal article" date="2015" name="Genome Announc.">
        <title>Draft Genome Sequences of Marine Isolates of Thalassomonas viridans and Thalassomonas actiniarum.</title>
        <authorList>
            <person name="Olonade I."/>
            <person name="van Zyl L.J."/>
            <person name="Trindade M."/>
        </authorList>
    </citation>
    <scope>NUCLEOTIDE SEQUENCE [LARGE SCALE GENOMIC DNA]</scope>
    <source>
        <strain evidence="2 3">A5K-106</strain>
    </source>
</reference>
<keyword evidence="3" id="KW-1185">Reference proteome</keyword>
<proteinExistence type="predicted"/>
<accession>A0AAF0C336</accession>
<dbReference type="Proteomes" id="UP000032568">
    <property type="component" value="Chromosome"/>
</dbReference>
<keyword evidence="1" id="KW-0812">Transmembrane</keyword>
<evidence type="ECO:0000313" key="2">
    <source>
        <dbReference type="EMBL" id="WDD99187.1"/>
    </source>
</evidence>